<feature type="region of interest" description="Disordered" evidence="2">
    <location>
        <begin position="71"/>
        <end position="92"/>
    </location>
</feature>
<gene>
    <name evidence="3" type="ORF">FB45DRAFT_940231</name>
</gene>
<organism evidence="3 4">
    <name type="scientific">Roridomyces roridus</name>
    <dbReference type="NCBI Taxonomy" id="1738132"/>
    <lineage>
        <taxon>Eukaryota</taxon>
        <taxon>Fungi</taxon>
        <taxon>Dikarya</taxon>
        <taxon>Basidiomycota</taxon>
        <taxon>Agaricomycotina</taxon>
        <taxon>Agaricomycetes</taxon>
        <taxon>Agaricomycetidae</taxon>
        <taxon>Agaricales</taxon>
        <taxon>Marasmiineae</taxon>
        <taxon>Mycenaceae</taxon>
        <taxon>Roridomyces</taxon>
    </lineage>
</organism>
<protein>
    <submittedName>
        <fullName evidence="3">Uncharacterized protein</fullName>
    </submittedName>
</protein>
<accession>A0AAD7B7M4</accession>
<dbReference type="EMBL" id="JARKIF010000031">
    <property type="protein sequence ID" value="KAJ7612277.1"/>
    <property type="molecule type" value="Genomic_DNA"/>
</dbReference>
<keyword evidence="1" id="KW-0175">Coiled coil</keyword>
<evidence type="ECO:0000313" key="3">
    <source>
        <dbReference type="EMBL" id="KAJ7612277.1"/>
    </source>
</evidence>
<evidence type="ECO:0000256" key="1">
    <source>
        <dbReference type="SAM" id="Coils"/>
    </source>
</evidence>
<evidence type="ECO:0000313" key="4">
    <source>
        <dbReference type="Proteomes" id="UP001221142"/>
    </source>
</evidence>
<dbReference type="AlphaFoldDB" id="A0AAD7B7M4"/>
<comment type="caution">
    <text evidence="3">The sequence shown here is derived from an EMBL/GenBank/DDBJ whole genome shotgun (WGS) entry which is preliminary data.</text>
</comment>
<reference evidence="3" key="1">
    <citation type="submission" date="2023-03" db="EMBL/GenBank/DDBJ databases">
        <title>Massive genome expansion in bonnet fungi (Mycena s.s.) driven by repeated elements and novel gene families across ecological guilds.</title>
        <authorList>
            <consortium name="Lawrence Berkeley National Laboratory"/>
            <person name="Harder C.B."/>
            <person name="Miyauchi S."/>
            <person name="Viragh M."/>
            <person name="Kuo A."/>
            <person name="Thoen E."/>
            <person name="Andreopoulos B."/>
            <person name="Lu D."/>
            <person name="Skrede I."/>
            <person name="Drula E."/>
            <person name="Henrissat B."/>
            <person name="Morin E."/>
            <person name="Kohler A."/>
            <person name="Barry K."/>
            <person name="LaButti K."/>
            <person name="Morin E."/>
            <person name="Salamov A."/>
            <person name="Lipzen A."/>
            <person name="Mereny Z."/>
            <person name="Hegedus B."/>
            <person name="Baldrian P."/>
            <person name="Stursova M."/>
            <person name="Weitz H."/>
            <person name="Taylor A."/>
            <person name="Grigoriev I.V."/>
            <person name="Nagy L.G."/>
            <person name="Martin F."/>
            <person name="Kauserud H."/>
        </authorList>
    </citation>
    <scope>NUCLEOTIDE SEQUENCE</scope>
    <source>
        <strain evidence="3">9284</strain>
    </source>
</reference>
<sequence length="177" mass="20066">MEYAEYVPTSQPLEDGDFDCDTFPTIAISCQLTIVEGSEAKVPQTAAPDEDDEESFRYRVTRRKQRASLVRRVPPELLASTPSPSPPRTGPLVRRVTMNQAAEIARKKERARTQARRISQKLRELDSEAARLRRKRRELCEFITGSSPRTVKLSRPLTGSKNKENVSSLLHIARSMK</sequence>
<feature type="coiled-coil region" evidence="1">
    <location>
        <begin position="101"/>
        <end position="138"/>
    </location>
</feature>
<name>A0AAD7B7M4_9AGAR</name>
<dbReference type="Proteomes" id="UP001221142">
    <property type="component" value="Unassembled WGS sequence"/>
</dbReference>
<keyword evidence="4" id="KW-1185">Reference proteome</keyword>
<proteinExistence type="predicted"/>
<evidence type="ECO:0000256" key="2">
    <source>
        <dbReference type="SAM" id="MobiDB-lite"/>
    </source>
</evidence>